<dbReference type="Proteomes" id="UP000288216">
    <property type="component" value="Unassembled WGS sequence"/>
</dbReference>
<feature type="non-terminal residue" evidence="2">
    <location>
        <position position="97"/>
    </location>
</feature>
<keyword evidence="3" id="KW-1185">Reference proteome</keyword>
<dbReference type="AlphaFoldDB" id="A0A401QEE4"/>
<feature type="transmembrane region" description="Helical" evidence="1">
    <location>
        <begin position="39"/>
        <end position="56"/>
    </location>
</feature>
<dbReference type="OrthoDB" id="537032at2759"/>
<organism evidence="2 3">
    <name type="scientific">Scyliorhinus torazame</name>
    <name type="common">Cloudy catshark</name>
    <name type="synonym">Catulus torazame</name>
    <dbReference type="NCBI Taxonomy" id="75743"/>
    <lineage>
        <taxon>Eukaryota</taxon>
        <taxon>Metazoa</taxon>
        <taxon>Chordata</taxon>
        <taxon>Craniata</taxon>
        <taxon>Vertebrata</taxon>
        <taxon>Chondrichthyes</taxon>
        <taxon>Elasmobranchii</taxon>
        <taxon>Galeomorphii</taxon>
        <taxon>Galeoidea</taxon>
        <taxon>Carcharhiniformes</taxon>
        <taxon>Scyliorhinidae</taxon>
        <taxon>Scyliorhinus</taxon>
    </lineage>
</organism>
<evidence type="ECO:0000313" key="2">
    <source>
        <dbReference type="EMBL" id="GCB83734.1"/>
    </source>
</evidence>
<comment type="caution">
    <text evidence="2">The sequence shown here is derived from an EMBL/GenBank/DDBJ whole genome shotgun (WGS) entry which is preliminary data.</text>
</comment>
<accession>A0A401QEE4</accession>
<proteinExistence type="predicted"/>
<name>A0A401QEE4_SCYTO</name>
<dbReference type="STRING" id="75743.A0A401QEE4"/>
<keyword evidence="1" id="KW-0812">Transmembrane</keyword>
<gene>
    <name evidence="2" type="ORF">scyTo_0024180</name>
</gene>
<sequence>MFQTIYDWFWWDRLWLPYNLTWTDLEDRDGRVYAKAGDLYVTIPCAFIFMIIRYVFERSVATYFARVLGIREKVRLKVKPNPILEKSFAASSKHPNQ</sequence>
<reference evidence="2 3" key="1">
    <citation type="journal article" date="2018" name="Nat. Ecol. Evol.">
        <title>Shark genomes provide insights into elasmobranch evolution and the origin of vertebrates.</title>
        <authorList>
            <person name="Hara Y"/>
            <person name="Yamaguchi K"/>
            <person name="Onimaru K"/>
            <person name="Kadota M"/>
            <person name="Koyanagi M"/>
            <person name="Keeley SD"/>
            <person name="Tatsumi K"/>
            <person name="Tanaka K"/>
            <person name="Motone F"/>
            <person name="Kageyama Y"/>
            <person name="Nozu R"/>
            <person name="Adachi N"/>
            <person name="Nishimura O"/>
            <person name="Nakagawa R"/>
            <person name="Tanegashima C"/>
            <person name="Kiyatake I"/>
            <person name="Matsumoto R"/>
            <person name="Murakumo K"/>
            <person name="Nishida K"/>
            <person name="Terakita A"/>
            <person name="Kuratani S"/>
            <person name="Sato K"/>
            <person name="Hyodo S Kuraku.S."/>
        </authorList>
    </citation>
    <scope>NUCLEOTIDE SEQUENCE [LARGE SCALE GENOMIC DNA]</scope>
</reference>
<keyword evidence="1" id="KW-0472">Membrane</keyword>
<dbReference type="EMBL" id="BFAA01040599">
    <property type="protein sequence ID" value="GCB83734.1"/>
    <property type="molecule type" value="Genomic_DNA"/>
</dbReference>
<evidence type="ECO:0000313" key="3">
    <source>
        <dbReference type="Proteomes" id="UP000288216"/>
    </source>
</evidence>
<evidence type="ECO:0000256" key="1">
    <source>
        <dbReference type="SAM" id="Phobius"/>
    </source>
</evidence>
<keyword evidence="1" id="KW-1133">Transmembrane helix</keyword>
<protein>
    <submittedName>
        <fullName evidence="2">Uncharacterized protein</fullName>
    </submittedName>
</protein>